<evidence type="ECO:0000256" key="7">
    <source>
        <dbReference type="ARBA" id="ARBA00023136"/>
    </source>
</evidence>
<evidence type="ECO:0000256" key="8">
    <source>
        <dbReference type="SAM" id="MobiDB-lite"/>
    </source>
</evidence>
<feature type="transmembrane region" description="Helical" evidence="9">
    <location>
        <begin position="355"/>
        <end position="376"/>
    </location>
</feature>
<feature type="region of interest" description="Disordered" evidence="8">
    <location>
        <begin position="538"/>
        <end position="559"/>
    </location>
</feature>
<organism evidence="11">
    <name type="scientific">Thermogemmatispora argillosa</name>
    <dbReference type="NCBI Taxonomy" id="2045280"/>
    <lineage>
        <taxon>Bacteria</taxon>
        <taxon>Bacillati</taxon>
        <taxon>Chloroflexota</taxon>
        <taxon>Ktedonobacteria</taxon>
        <taxon>Thermogemmatisporales</taxon>
        <taxon>Thermogemmatisporaceae</taxon>
        <taxon>Thermogemmatispora</taxon>
    </lineage>
</organism>
<feature type="transmembrane region" description="Helical" evidence="9">
    <location>
        <begin position="427"/>
        <end position="445"/>
    </location>
</feature>
<keyword evidence="7 9" id="KW-0472">Membrane</keyword>
<feature type="transmembrane region" description="Helical" evidence="9">
    <location>
        <begin position="189"/>
        <end position="210"/>
    </location>
</feature>
<dbReference type="AlphaFoldDB" id="A0A455SXW4"/>
<name>A0A455SXW4_9CHLR</name>
<evidence type="ECO:0000259" key="10">
    <source>
        <dbReference type="PROSITE" id="PS50850"/>
    </source>
</evidence>
<evidence type="ECO:0000256" key="6">
    <source>
        <dbReference type="ARBA" id="ARBA00022989"/>
    </source>
</evidence>
<keyword evidence="4" id="KW-1003">Cell membrane</keyword>
<proteinExistence type="inferred from homology"/>
<dbReference type="InterPro" id="IPR004638">
    <property type="entry name" value="EmrB-like"/>
</dbReference>
<feature type="transmembrane region" description="Helical" evidence="9">
    <location>
        <begin position="292"/>
        <end position="314"/>
    </location>
</feature>
<dbReference type="PROSITE" id="PS50850">
    <property type="entry name" value="MFS"/>
    <property type="match status" value="1"/>
</dbReference>
<comment type="similarity">
    <text evidence="2">Belongs to the major facilitator superfamily. EmrB family.</text>
</comment>
<dbReference type="InterPro" id="IPR036259">
    <property type="entry name" value="MFS_trans_sf"/>
</dbReference>
<dbReference type="SUPFAM" id="SSF103473">
    <property type="entry name" value="MFS general substrate transporter"/>
    <property type="match status" value="1"/>
</dbReference>
<keyword evidence="5 9" id="KW-0812">Transmembrane</keyword>
<evidence type="ECO:0000256" key="4">
    <source>
        <dbReference type="ARBA" id="ARBA00022475"/>
    </source>
</evidence>
<dbReference type="PRINTS" id="PR01036">
    <property type="entry name" value="TCRTETB"/>
</dbReference>
<feature type="transmembrane region" description="Helical" evidence="9">
    <location>
        <begin position="106"/>
        <end position="127"/>
    </location>
</feature>
<dbReference type="NCBIfam" id="TIGR00711">
    <property type="entry name" value="efflux_EmrB"/>
    <property type="match status" value="1"/>
</dbReference>
<gene>
    <name evidence="11" type="ORF">KTA_14720</name>
</gene>
<dbReference type="InterPro" id="IPR020846">
    <property type="entry name" value="MFS_dom"/>
</dbReference>
<dbReference type="PANTHER" id="PTHR42718:SF9">
    <property type="entry name" value="MAJOR FACILITATOR SUPERFAMILY MULTIDRUG TRANSPORTER MFSC"/>
    <property type="match status" value="1"/>
</dbReference>
<dbReference type="Gene3D" id="1.20.1250.20">
    <property type="entry name" value="MFS general substrate transporter like domains"/>
    <property type="match status" value="1"/>
</dbReference>
<feature type="transmembrane region" description="Helical" evidence="9">
    <location>
        <begin position="253"/>
        <end position="271"/>
    </location>
</feature>
<dbReference type="InterPro" id="IPR011701">
    <property type="entry name" value="MFS"/>
</dbReference>
<accession>A0A455SXW4</accession>
<evidence type="ECO:0000256" key="9">
    <source>
        <dbReference type="SAM" id="Phobius"/>
    </source>
</evidence>
<feature type="transmembrane region" description="Helical" evidence="9">
    <location>
        <begin position="388"/>
        <end position="406"/>
    </location>
</feature>
<dbReference type="Gene3D" id="1.20.1720.10">
    <property type="entry name" value="Multidrug resistance protein D"/>
    <property type="match status" value="1"/>
</dbReference>
<feature type="transmembrane region" description="Helical" evidence="9">
    <location>
        <begin position="222"/>
        <end position="241"/>
    </location>
</feature>
<dbReference type="PANTHER" id="PTHR42718">
    <property type="entry name" value="MAJOR FACILITATOR SUPERFAMILY MULTIDRUG TRANSPORTER MFSC"/>
    <property type="match status" value="1"/>
</dbReference>
<dbReference type="Pfam" id="PF07690">
    <property type="entry name" value="MFS_1"/>
    <property type="match status" value="1"/>
</dbReference>
<keyword evidence="3" id="KW-0813">Transport</keyword>
<keyword evidence="6 9" id="KW-1133">Transmembrane helix</keyword>
<evidence type="ECO:0000256" key="2">
    <source>
        <dbReference type="ARBA" id="ARBA00008537"/>
    </source>
</evidence>
<evidence type="ECO:0000256" key="5">
    <source>
        <dbReference type="ARBA" id="ARBA00022692"/>
    </source>
</evidence>
<feature type="compositionally biased region" description="Low complexity" evidence="8">
    <location>
        <begin position="543"/>
        <end position="559"/>
    </location>
</feature>
<dbReference type="EMBL" id="AP019377">
    <property type="protein sequence ID" value="BBH93273.1"/>
    <property type="molecule type" value="Genomic_DNA"/>
</dbReference>
<feature type="transmembrane region" description="Helical" evidence="9">
    <location>
        <begin position="133"/>
        <end position="153"/>
    </location>
</feature>
<sequence>MESDRTLAAQPQPEAQPATSAAPTEAAPADPNYRWKVLFSVVFGTFMVILDATAVNVALPTLQHVFKAPVDQVDGVLTAYVLALGIITPLAGYLSERFGIKRMYLISLFLFVLGSVLCAFAPSLPWLVAFRALQGLGGGMLAPLGISLLFGAFPEKQRGLAFGLYGIPLVVAPASGPVLGGYFVEYLDWRYIFLINIPVGLAGLILGLIWLRESRRGTAARLDIPGVLLSVISFGTLLYAIQRGSSEGWTSARILTLLSIGLLTFAVFVVVELRRRDPLLDLRLFTRRTFSVASVIGWVSTIALFGAEFLLPIYLQSLRGRTPLEAGLIVLPLAISSGIVTPLAGALYNRIGPRWLILAGSLLLAVNTWGFAHLALDASYTEIMTLAAIRGVALGLTLQTTLTVALTGLKPAQLPRASSLLNATRNVFQSFGIAMLGTIVTHQLTAYQDAARSDLHNAATALGQRFLQLVQVLQMRGLPAAAAQKAAAGQLLGSLVPQQFMQSINDAYIVTFWLALAIAVLALTLPGRARLAEARAAAEERTSTAPAPATAPASSAQSN</sequence>
<evidence type="ECO:0000256" key="3">
    <source>
        <dbReference type="ARBA" id="ARBA00022448"/>
    </source>
</evidence>
<comment type="subcellular location">
    <subcellularLocation>
        <location evidence="1">Cell membrane</location>
        <topology evidence="1">Multi-pass membrane protein</topology>
    </subcellularLocation>
</comment>
<reference evidence="11" key="1">
    <citation type="submission" date="2018-12" db="EMBL/GenBank/DDBJ databases">
        <title>Novel natural products biosynthetic potential of the class Ktedonobacteria.</title>
        <authorList>
            <person name="Zheng Y."/>
            <person name="Saitou A."/>
            <person name="Wang C.M."/>
            <person name="Toyoda A."/>
            <person name="Minakuchi Y."/>
            <person name="Sekiguchi Y."/>
            <person name="Ueda K."/>
            <person name="Takano H."/>
            <person name="Sakai Y."/>
            <person name="Yokota A."/>
            <person name="Yabe S."/>
        </authorList>
    </citation>
    <scope>NUCLEOTIDE SEQUENCE</scope>
    <source>
        <strain evidence="11">A3-2</strain>
    </source>
</reference>
<evidence type="ECO:0000313" key="11">
    <source>
        <dbReference type="EMBL" id="BBH93273.1"/>
    </source>
</evidence>
<feature type="transmembrane region" description="Helical" evidence="9">
    <location>
        <begin position="77"/>
        <end position="94"/>
    </location>
</feature>
<evidence type="ECO:0000256" key="1">
    <source>
        <dbReference type="ARBA" id="ARBA00004651"/>
    </source>
</evidence>
<feature type="domain" description="Major facilitator superfamily (MFS) profile" evidence="10">
    <location>
        <begin position="37"/>
        <end position="530"/>
    </location>
</feature>
<feature type="compositionally biased region" description="Low complexity" evidence="8">
    <location>
        <begin position="8"/>
        <end position="27"/>
    </location>
</feature>
<feature type="transmembrane region" description="Helical" evidence="9">
    <location>
        <begin position="160"/>
        <end position="183"/>
    </location>
</feature>
<feature type="transmembrane region" description="Helical" evidence="9">
    <location>
        <begin position="507"/>
        <end position="525"/>
    </location>
</feature>
<feature type="transmembrane region" description="Helical" evidence="9">
    <location>
        <begin position="37"/>
        <end position="57"/>
    </location>
</feature>
<feature type="transmembrane region" description="Helical" evidence="9">
    <location>
        <begin position="326"/>
        <end position="348"/>
    </location>
</feature>
<protein>
    <submittedName>
        <fullName evidence="11">MFS transporter</fullName>
    </submittedName>
</protein>
<dbReference type="CDD" id="cd17503">
    <property type="entry name" value="MFS_LmrB_MDR_like"/>
    <property type="match status" value="1"/>
</dbReference>
<dbReference type="GO" id="GO:0005886">
    <property type="term" value="C:plasma membrane"/>
    <property type="evidence" value="ECO:0007669"/>
    <property type="project" value="UniProtKB-SubCell"/>
</dbReference>
<dbReference type="GO" id="GO:0022857">
    <property type="term" value="F:transmembrane transporter activity"/>
    <property type="evidence" value="ECO:0007669"/>
    <property type="project" value="InterPro"/>
</dbReference>
<feature type="region of interest" description="Disordered" evidence="8">
    <location>
        <begin position="1"/>
        <end position="27"/>
    </location>
</feature>